<dbReference type="AlphaFoldDB" id="A0A166F2T3"/>
<evidence type="ECO:0000313" key="1">
    <source>
        <dbReference type="EMBL" id="KZT40217.1"/>
    </source>
</evidence>
<sequence>MTAHYFTVAREREKSAKSKWHDFVFKLRRHSLALDFHPRQLSSCTLACRSRTLACRSRTPLVLRSSSKPPIRSLLSLIPHTSLTLVAHLTHQASDVALSVAEYLSMPSRAQFDNILFSSNYPPQQSSRPAVPKLSLNIHGFLGCCGYLKVSFGLEMPGLPQYSHQGFDFILRIIASL</sequence>
<organism evidence="1 2">
    <name type="scientific">Sistotremastrum suecicum HHB10207 ss-3</name>
    <dbReference type="NCBI Taxonomy" id="1314776"/>
    <lineage>
        <taxon>Eukaryota</taxon>
        <taxon>Fungi</taxon>
        <taxon>Dikarya</taxon>
        <taxon>Basidiomycota</taxon>
        <taxon>Agaricomycotina</taxon>
        <taxon>Agaricomycetes</taxon>
        <taxon>Sistotremastrales</taxon>
        <taxon>Sistotremastraceae</taxon>
        <taxon>Sistotremastrum</taxon>
    </lineage>
</organism>
<accession>A0A166F2T3</accession>
<reference evidence="1 2" key="1">
    <citation type="journal article" date="2016" name="Mol. Biol. Evol.">
        <title>Comparative Genomics of Early-Diverging Mushroom-Forming Fungi Provides Insights into the Origins of Lignocellulose Decay Capabilities.</title>
        <authorList>
            <person name="Nagy L.G."/>
            <person name="Riley R."/>
            <person name="Tritt A."/>
            <person name="Adam C."/>
            <person name="Daum C."/>
            <person name="Floudas D."/>
            <person name="Sun H."/>
            <person name="Yadav J.S."/>
            <person name="Pangilinan J."/>
            <person name="Larsson K.H."/>
            <person name="Matsuura K."/>
            <person name="Barry K."/>
            <person name="Labutti K."/>
            <person name="Kuo R."/>
            <person name="Ohm R.A."/>
            <person name="Bhattacharya S.S."/>
            <person name="Shirouzu T."/>
            <person name="Yoshinaga Y."/>
            <person name="Martin F.M."/>
            <person name="Grigoriev I.V."/>
            <person name="Hibbett D.S."/>
        </authorList>
    </citation>
    <scope>NUCLEOTIDE SEQUENCE [LARGE SCALE GENOMIC DNA]</scope>
    <source>
        <strain evidence="1 2">HHB10207 ss-3</strain>
    </source>
</reference>
<protein>
    <submittedName>
        <fullName evidence="1">Uncharacterized protein</fullName>
    </submittedName>
</protein>
<keyword evidence="2" id="KW-1185">Reference proteome</keyword>
<gene>
    <name evidence="1" type="ORF">SISSUDRAFT_1032047</name>
</gene>
<name>A0A166F2T3_9AGAM</name>
<evidence type="ECO:0000313" key="2">
    <source>
        <dbReference type="Proteomes" id="UP000076798"/>
    </source>
</evidence>
<dbReference type="EMBL" id="KV428035">
    <property type="protein sequence ID" value="KZT40217.1"/>
    <property type="molecule type" value="Genomic_DNA"/>
</dbReference>
<dbReference type="Proteomes" id="UP000076798">
    <property type="component" value="Unassembled WGS sequence"/>
</dbReference>
<proteinExistence type="predicted"/>